<accession>A0A7S4C0R8</accession>
<organism evidence="2">
    <name type="scientific">Chrysotila carterae</name>
    <name type="common">Marine alga</name>
    <name type="synonym">Syracosphaera carterae</name>
    <dbReference type="NCBI Taxonomy" id="13221"/>
    <lineage>
        <taxon>Eukaryota</taxon>
        <taxon>Haptista</taxon>
        <taxon>Haptophyta</taxon>
        <taxon>Prymnesiophyceae</taxon>
        <taxon>Isochrysidales</taxon>
        <taxon>Isochrysidaceae</taxon>
        <taxon>Chrysotila</taxon>
    </lineage>
</organism>
<dbReference type="AlphaFoldDB" id="A0A7S4C0R8"/>
<reference evidence="2" key="1">
    <citation type="submission" date="2021-01" db="EMBL/GenBank/DDBJ databases">
        <authorList>
            <person name="Corre E."/>
            <person name="Pelletier E."/>
            <person name="Niang G."/>
            <person name="Scheremetjew M."/>
            <person name="Finn R."/>
            <person name="Kale V."/>
            <person name="Holt S."/>
            <person name="Cochrane G."/>
            <person name="Meng A."/>
            <person name="Brown T."/>
            <person name="Cohen L."/>
        </authorList>
    </citation>
    <scope>NUCLEOTIDE SEQUENCE</scope>
    <source>
        <strain evidence="2">CCMP645</strain>
    </source>
</reference>
<dbReference type="PANTHER" id="PTHR16128">
    <property type="entry name" value="FAD/NAD(P)-BINDING OXIDOREDUCTASE FAMILY PROTEIN"/>
    <property type="match status" value="1"/>
</dbReference>
<dbReference type="Pfam" id="PF13450">
    <property type="entry name" value="NAD_binding_8"/>
    <property type="match status" value="1"/>
</dbReference>
<dbReference type="InterPro" id="IPR036188">
    <property type="entry name" value="FAD/NAD-bd_sf"/>
</dbReference>
<gene>
    <name evidence="2" type="ORF">PCAR00345_LOCUS36063</name>
</gene>
<dbReference type="PROSITE" id="PS51257">
    <property type="entry name" value="PROKAR_LIPOPROTEIN"/>
    <property type="match status" value="1"/>
</dbReference>
<protein>
    <recommendedName>
        <fullName evidence="1">Amine oxidase domain-containing protein</fullName>
    </recommendedName>
</protein>
<dbReference type="Pfam" id="PF01593">
    <property type="entry name" value="Amino_oxidase"/>
    <property type="match status" value="1"/>
</dbReference>
<name>A0A7S4C0R8_CHRCT</name>
<sequence length="423" mass="44641">MRPALSTPRRDAMIAFGRMAPRVAVVGGGASACALVHALGEDISSGVIQLSLFEMGRGVGGRSATRRSREMPELLLDHGVPAFSARTESFAELCERFVDAGHLGRLSKTDPSQSIGILRQDGTYEAEPSDDTPPRFTAAAGKGISTFCEGLIRGGGDNSSSPIVSTVFSTMVKELVPLDEGGWRLAGKDGTDLGEFDWLVVAGNVLGHPRWSSAFGGSPPLVAAAGQMDDAPLHDALAALSKLQHNPVTACLLAFEGDAAKVWASLPFFKCAFEEDPVLARLVVRRVSPTLTTAVVHSTHAFSLGVSDVYGSTSTAARLGGAGTNAEREAVILEEMLAALEARLVPKWLSDATMLKPAWGPHLHRWGSAFPAAPMLPERHAWVPSARVAFCGDYVEGGRAGTVEGAVTSGLRTGHLLREELLQ</sequence>
<dbReference type="PANTHER" id="PTHR16128:SF5">
    <property type="entry name" value="FAD_NAD(P)-BINDING OXIDOREDUCTASE FAMILY PROTEIN"/>
    <property type="match status" value="1"/>
</dbReference>
<dbReference type="EMBL" id="HBIZ01056918">
    <property type="protein sequence ID" value="CAE0783360.1"/>
    <property type="molecule type" value="Transcribed_RNA"/>
</dbReference>
<dbReference type="InterPro" id="IPR002937">
    <property type="entry name" value="Amino_oxidase"/>
</dbReference>
<dbReference type="SUPFAM" id="SSF51905">
    <property type="entry name" value="FAD/NAD(P)-binding domain"/>
    <property type="match status" value="1"/>
</dbReference>
<evidence type="ECO:0000313" key="2">
    <source>
        <dbReference type="EMBL" id="CAE0783360.1"/>
    </source>
</evidence>
<dbReference type="Gene3D" id="3.90.660.10">
    <property type="match status" value="1"/>
</dbReference>
<feature type="domain" description="Amine oxidase" evidence="1">
    <location>
        <begin position="227"/>
        <end position="413"/>
    </location>
</feature>
<dbReference type="GO" id="GO:0016491">
    <property type="term" value="F:oxidoreductase activity"/>
    <property type="evidence" value="ECO:0007669"/>
    <property type="project" value="InterPro"/>
</dbReference>
<proteinExistence type="predicted"/>
<dbReference type="Gene3D" id="3.50.50.60">
    <property type="entry name" value="FAD/NAD(P)-binding domain"/>
    <property type="match status" value="1"/>
</dbReference>
<evidence type="ECO:0000259" key="1">
    <source>
        <dbReference type="Pfam" id="PF01593"/>
    </source>
</evidence>